<accession>A0A1C4EKI5</accession>
<proteinExistence type="predicted"/>
<dbReference type="AlphaFoldDB" id="A0A1C4EKI5"/>
<evidence type="ECO:0000313" key="2">
    <source>
        <dbReference type="Proteomes" id="UP000196052"/>
    </source>
</evidence>
<protein>
    <submittedName>
        <fullName evidence="1">Uncharacterized protein</fullName>
    </submittedName>
</protein>
<dbReference type="EMBL" id="FMBE01000013">
    <property type="protein sequence ID" value="SCC44077.1"/>
    <property type="molecule type" value="Genomic_DNA"/>
</dbReference>
<name>A0A1C4EKI5_9BACI</name>
<sequence length="25" mass="3003">MYIGIKRCYEYTEDVYAEIDSLKAE</sequence>
<gene>
    <name evidence="1" type="ORF">BC05F1_03629</name>
</gene>
<dbReference type="Proteomes" id="UP000196052">
    <property type="component" value="Unassembled WGS sequence"/>
</dbReference>
<organism evidence="1 2">
    <name type="scientific">Bacillus wiedmannii</name>
    <dbReference type="NCBI Taxonomy" id="1890302"/>
    <lineage>
        <taxon>Bacteria</taxon>
        <taxon>Bacillati</taxon>
        <taxon>Bacillota</taxon>
        <taxon>Bacilli</taxon>
        <taxon>Bacillales</taxon>
        <taxon>Bacillaceae</taxon>
        <taxon>Bacillus</taxon>
        <taxon>Bacillus cereus group</taxon>
    </lineage>
</organism>
<evidence type="ECO:0000313" key="1">
    <source>
        <dbReference type="EMBL" id="SCC44077.1"/>
    </source>
</evidence>
<reference evidence="2" key="1">
    <citation type="submission" date="2016-08" db="EMBL/GenBank/DDBJ databases">
        <authorList>
            <person name="Loux V."/>
            <person name="Rue O."/>
        </authorList>
    </citation>
    <scope>NUCLEOTIDE SEQUENCE [LARGE SCALE GENOMIC DNA]</scope>
    <source>
        <strain evidence="2">INRA Bc05-F1</strain>
    </source>
</reference>